<reference evidence="1 2" key="1">
    <citation type="submission" date="2007-03" db="EMBL/GenBank/DDBJ databases">
        <authorList>
            <person name="Stal L."/>
            <person name="Ferriera S."/>
            <person name="Johnson J."/>
            <person name="Kravitz S."/>
            <person name="Beeson K."/>
            <person name="Sutton G."/>
            <person name="Rogers Y.-H."/>
            <person name="Friedman R."/>
            <person name="Frazier M."/>
            <person name="Venter J.C."/>
        </authorList>
    </citation>
    <scope>NUCLEOTIDE SEQUENCE [LARGE SCALE GENOMIC DNA]</scope>
    <source>
        <strain evidence="1 2">CCY0110</strain>
    </source>
</reference>
<dbReference type="EMBL" id="AAXW01000006">
    <property type="protein sequence ID" value="EAZ92426.1"/>
    <property type="molecule type" value="Genomic_DNA"/>
</dbReference>
<dbReference type="PANTHER" id="PTHR34290:SF2">
    <property type="entry name" value="OS04G0668800 PROTEIN"/>
    <property type="match status" value="1"/>
</dbReference>
<keyword evidence="2" id="KW-1185">Reference proteome</keyword>
<proteinExistence type="predicted"/>
<dbReference type="InterPro" id="IPR044691">
    <property type="entry name" value="DCC1_Trx"/>
</dbReference>
<dbReference type="Pfam" id="PF04134">
    <property type="entry name" value="DCC1-like"/>
    <property type="match status" value="1"/>
</dbReference>
<dbReference type="PANTHER" id="PTHR34290">
    <property type="entry name" value="SI:CH73-390P7.2"/>
    <property type="match status" value="1"/>
</dbReference>
<accession>A3ILX0</accession>
<dbReference type="Proteomes" id="UP000003781">
    <property type="component" value="Unassembled WGS sequence"/>
</dbReference>
<protein>
    <recommendedName>
        <fullName evidence="3">Cell division inhibitor</fullName>
    </recommendedName>
</protein>
<dbReference type="eggNOG" id="COG3011">
    <property type="taxonomic scope" value="Bacteria"/>
</dbReference>
<evidence type="ECO:0000313" key="1">
    <source>
        <dbReference type="EMBL" id="EAZ92426.1"/>
    </source>
</evidence>
<name>A3ILX0_9CHRO</name>
<evidence type="ECO:0000313" key="2">
    <source>
        <dbReference type="Proteomes" id="UP000003781"/>
    </source>
</evidence>
<organism evidence="1 2">
    <name type="scientific">Crocosphaera chwakensis CCY0110</name>
    <dbReference type="NCBI Taxonomy" id="391612"/>
    <lineage>
        <taxon>Bacteria</taxon>
        <taxon>Bacillati</taxon>
        <taxon>Cyanobacteriota</taxon>
        <taxon>Cyanophyceae</taxon>
        <taxon>Oscillatoriophycideae</taxon>
        <taxon>Chroococcales</taxon>
        <taxon>Aphanothecaceae</taxon>
        <taxon>Crocosphaera</taxon>
        <taxon>Crocosphaera chwakensis</taxon>
    </lineage>
</organism>
<dbReference type="GO" id="GO:0015035">
    <property type="term" value="F:protein-disulfide reductase activity"/>
    <property type="evidence" value="ECO:0007669"/>
    <property type="project" value="InterPro"/>
</dbReference>
<dbReference type="RefSeq" id="WP_008274343.1">
    <property type="nucleotide sequence ID" value="NZ_AAXW01000006.1"/>
</dbReference>
<gene>
    <name evidence="1" type="ORF">CY0110_01834</name>
</gene>
<dbReference type="InterPro" id="IPR007263">
    <property type="entry name" value="DCC1-like"/>
</dbReference>
<sequence>MDTSTSNIKQNSLDSSWKVKLLYDGDCPLCMREVRFLQKKDKGRGLIKLVDIADEHYDRSEHSNIDYKSAMGRIHAILPDGTILTDIDAFRYVYEVLGMGWVYAITKLPIVGKLANWLYSIWANLRLPLTGRPNLETIIAERKTKKKCDSKICDI</sequence>
<evidence type="ECO:0008006" key="3">
    <source>
        <dbReference type="Google" id="ProtNLM"/>
    </source>
</evidence>
<dbReference type="AlphaFoldDB" id="A3ILX0"/>
<comment type="caution">
    <text evidence="1">The sequence shown here is derived from an EMBL/GenBank/DDBJ whole genome shotgun (WGS) entry which is preliminary data.</text>
</comment>